<evidence type="ECO:0000256" key="2">
    <source>
        <dbReference type="ARBA" id="ARBA00004496"/>
    </source>
</evidence>
<dbReference type="PANTHER" id="PTHR43722:SF1">
    <property type="entry name" value="PROLINE IMINOPEPTIDASE"/>
    <property type="match status" value="1"/>
</dbReference>
<dbReference type="EMBL" id="JAACAK010000137">
    <property type="protein sequence ID" value="NIR76607.1"/>
    <property type="molecule type" value="Genomic_DNA"/>
</dbReference>
<sequence length="340" mass="38634">MKKLTIILGVLAVLLVAGLYVTRVRTPRIENQNGESVPGAVASLEPVELGGREQWILIRGHSTSNPLLLFLHGGPGMPMMYMAHVFGHGLEQDFLVVHWDQRGAGKSYDPDLPVETMNVEQFLSDTHELVRRLTRRFGHERIYLAGHSWGSYLGTLYAARHPERLHAYIGIGQVVDERRATEIADAFIRRRARETGDEEALAELNDQGAAAREKWLFRFGGELYHHTNWTPFLLAGLFAPEYSLTDAVNVGRGSSFSSRHMNFNAIDGPLIEEVTRLEVPVYFFQGRHDFVTPAVLVEEYHARLEAPAKDIVWFDDSAHFPFFEQPQRFTAEMRRLLAER</sequence>
<dbReference type="GO" id="GO:0005737">
    <property type="term" value="C:cytoplasm"/>
    <property type="evidence" value="ECO:0007669"/>
    <property type="project" value="UniProtKB-SubCell"/>
</dbReference>
<dbReference type="InterPro" id="IPR000073">
    <property type="entry name" value="AB_hydrolase_1"/>
</dbReference>
<organism evidence="12 13">
    <name type="scientific">Candidatus Kutchimonas denitrificans</name>
    <dbReference type="NCBI Taxonomy" id="3056748"/>
    <lineage>
        <taxon>Bacteria</taxon>
        <taxon>Pseudomonadati</taxon>
        <taxon>Gemmatimonadota</taxon>
        <taxon>Gemmatimonadia</taxon>
        <taxon>Candidatus Palauibacterales</taxon>
        <taxon>Candidatus Palauibacteraceae</taxon>
        <taxon>Candidatus Kutchimonas</taxon>
    </lineage>
</organism>
<evidence type="ECO:0000256" key="10">
    <source>
        <dbReference type="ARBA" id="ARBA00029605"/>
    </source>
</evidence>
<dbReference type="EC" id="3.4.11.5" evidence="4"/>
<comment type="catalytic activity">
    <reaction evidence="1">
        <text>Release of N-terminal proline from a peptide.</text>
        <dbReference type="EC" id="3.4.11.5"/>
    </reaction>
</comment>
<dbReference type="PANTHER" id="PTHR43722">
    <property type="entry name" value="PROLINE IMINOPEPTIDASE"/>
    <property type="match status" value="1"/>
</dbReference>
<dbReference type="AlphaFoldDB" id="A0AAE5CC31"/>
<protein>
    <recommendedName>
        <fullName evidence="5">Proline iminopeptidase</fullName>
        <ecNumber evidence="4">3.4.11.5</ecNumber>
    </recommendedName>
    <alternativeName>
        <fullName evidence="10">Prolyl aminopeptidase</fullName>
    </alternativeName>
</protein>
<comment type="caution">
    <text evidence="12">The sequence shown here is derived from an EMBL/GenBank/DDBJ whole genome shotgun (WGS) entry which is preliminary data.</text>
</comment>
<keyword evidence="6" id="KW-0031">Aminopeptidase</keyword>
<dbReference type="Gene3D" id="3.40.50.1820">
    <property type="entry name" value="alpha/beta hydrolase"/>
    <property type="match status" value="1"/>
</dbReference>
<dbReference type="Pfam" id="PF00561">
    <property type="entry name" value="Abhydrolase_1"/>
    <property type="match status" value="1"/>
</dbReference>
<evidence type="ECO:0000256" key="6">
    <source>
        <dbReference type="ARBA" id="ARBA00022438"/>
    </source>
</evidence>
<keyword evidence="9 12" id="KW-0378">Hydrolase</keyword>
<accession>A0AAE5CC31</accession>
<comment type="similarity">
    <text evidence="3">Belongs to the peptidase S33 family.</text>
</comment>
<name>A0AAE5CC31_9BACT</name>
<keyword evidence="8" id="KW-0645">Protease</keyword>
<dbReference type="InterPro" id="IPR005944">
    <property type="entry name" value="Pro_iminopeptidase"/>
</dbReference>
<dbReference type="Proteomes" id="UP000702544">
    <property type="component" value="Unassembled WGS sequence"/>
</dbReference>
<evidence type="ECO:0000256" key="3">
    <source>
        <dbReference type="ARBA" id="ARBA00010088"/>
    </source>
</evidence>
<evidence type="ECO:0000313" key="12">
    <source>
        <dbReference type="EMBL" id="NIR76607.1"/>
    </source>
</evidence>
<evidence type="ECO:0000256" key="8">
    <source>
        <dbReference type="ARBA" id="ARBA00022670"/>
    </source>
</evidence>
<proteinExistence type="inferred from homology"/>
<evidence type="ECO:0000256" key="1">
    <source>
        <dbReference type="ARBA" id="ARBA00001585"/>
    </source>
</evidence>
<evidence type="ECO:0000256" key="7">
    <source>
        <dbReference type="ARBA" id="ARBA00022490"/>
    </source>
</evidence>
<keyword evidence="7" id="KW-0963">Cytoplasm</keyword>
<feature type="domain" description="AB hydrolase-1" evidence="11">
    <location>
        <begin position="66"/>
        <end position="326"/>
    </location>
</feature>
<dbReference type="SUPFAM" id="SSF53474">
    <property type="entry name" value="alpha/beta-Hydrolases"/>
    <property type="match status" value="1"/>
</dbReference>
<evidence type="ECO:0000256" key="4">
    <source>
        <dbReference type="ARBA" id="ARBA00012568"/>
    </source>
</evidence>
<evidence type="ECO:0000256" key="5">
    <source>
        <dbReference type="ARBA" id="ARBA00021843"/>
    </source>
</evidence>
<comment type="subcellular location">
    <subcellularLocation>
        <location evidence="2">Cytoplasm</location>
    </subcellularLocation>
</comment>
<evidence type="ECO:0000256" key="9">
    <source>
        <dbReference type="ARBA" id="ARBA00022801"/>
    </source>
</evidence>
<dbReference type="PRINTS" id="PR00793">
    <property type="entry name" value="PROAMNOPTASE"/>
</dbReference>
<dbReference type="GO" id="GO:0006508">
    <property type="term" value="P:proteolysis"/>
    <property type="evidence" value="ECO:0007669"/>
    <property type="project" value="UniProtKB-KW"/>
</dbReference>
<evidence type="ECO:0000313" key="13">
    <source>
        <dbReference type="Proteomes" id="UP000702544"/>
    </source>
</evidence>
<dbReference type="InterPro" id="IPR002410">
    <property type="entry name" value="Peptidase_S33"/>
</dbReference>
<gene>
    <name evidence="12" type="ORF">GWO12_16120</name>
</gene>
<dbReference type="InterPro" id="IPR029058">
    <property type="entry name" value="AB_hydrolase_fold"/>
</dbReference>
<dbReference type="GO" id="GO:0004177">
    <property type="term" value="F:aminopeptidase activity"/>
    <property type="evidence" value="ECO:0007669"/>
    <property type="project" value="UniProtKB-KW"/>
</dbReference>
<reference evidence="12 13" key="1">
    <citation type="submission" date="2020-01" db="EMBL/GenBank/DDBJ databases">
        <title>Genomes assembled from Gulf of Kutch pelagic sediment metagenomes.</title>
        <authorList>
            <person name="Chandrashekar M."/>
            <person name="Mahajan M.S."/>
            <person name="Dave K.J."/>
            <person name="Vatsa P."/>
            <person name="Nathani N.M."/>
        </authorList>
    </citation>
    <scope>NUCLEOTIDE SEQUENCE [LARGE SCALE GENOMIC DNA]</scope>
    <source>
        <strain evidence="12">KS3-K002</strain>
    </source>
</reference>
<evidence type="ECO:0000259" key="11">
    <source>
        <dbReference type="Pfam" id="PF00561"/>
    </source>
</evidence>